<comment type="caution">
    <text evidence="3">The sequence shown here is derived from an EMBL/GenBank/DDBJ whole genome shotgun (WGS) entry which is preliminary data.</text>
</comment>
<protein>
    <submittedName>
        <fullName evidence="3">Uncharacterized protein</fullName>
    </submittedName>
</protein>
<name>A0A849ABY8_9MICO</name>
<organism evidence="3 4">
    <name type="scientific">Flexivirga aerilata</name>
    <dbReference type="NCBI Taxonomy" id="1656889"/>
    <lineage>
        <taxon>Bacteria</taxon>
        <taxon>Bacillati</taxon>
        <taxon>Actinomycetota</taxon>
        <taxon>Actinomycetes</taxon>
        <taxon>Micrococcales</taxon>
        <taxon>Dermacoccaceae</taxon>
        <taxon>Flexivirga</taxon>
    </lineage>
</organism>
<keyword evidence="2" id="KW-1133">Transmembrane helix</keyword>
<dbReference type="AlphaFoldDB" id="A0A849ABY8"/>
<keyword evidence="4" id="KW-1185">Reference proteome</keyword>
<gene>
    <name evidence="3" type="ORF">HJ588_01740</name>
</gene>
<evidence type="ECO:0000313" key="4">
    <source>
        <dbReference type="Proteomes" id="UP000557772"/>
    </source>
</evidence>
<proteinExistence type="predicted"/>
<evidence type="ECO:0000256" key="2">
    <source>
        <dbReference type="SAM" id="Phobius"/>
    </source>
</evidence>
<sequence length="76" mass="8527">MLTAAAALPAKLDQNNGHPIGMGVAFFGICAFMVILFLLIVWVGKLRDKRRGPREAPQLPLLVKDDERRERRRSGQ</sequence>
<keyword evidence="2" id="KW-0472">Membrane</keyword>
<dbReference type="RefSeq" id="WP_171151371.1">
    <property type="nucleotide sequence ID" value="NZ_JABENB010000001.1"/>
</dbReference>
<feature type="region of interest" description="Disordered" evidence="1">
    <location>
        <begin position="49"/>
        <end position="76"/>
    </location>
</feature>
<dbReference type="Proteomes" id="UP000557772">
    <property type="component" value="Unassembled WGS sequence"/>
</dbReference>
<evidence type="ECO:0000313" key="3">
    <source>
        <dbReference type="EMBL" id="NNG37999.1"/>
    </source>
</evidence>
<evidence type="ECO:0000256" key="1">
    <source>
        <dbReference type="SAM" id="MobiDB-lite"/>
    </source>
</evidence>
<feature type="transmembrane region" description="Helical" evidence="2">
    <location>
        <begin position="20"/>
        <end position="44"/>
    </location>
</feature>
<keyword evidence="2" id="KW-0812">Transmembrane</keyword>
<accession>A0A849ABY8</accession>
<reference evidence="3 4" key="1">
    <citation type="submission" date="2020-05" db="EMBL/GenBank/DDBJ databases">
        <title>Flexivirga sp. ID2601S isolated from air conditioner.</title>
        <authorList>
            <person name="Kim D.H."/>
        </authorList>
    </citation>
    <scope>NUCLEOTIDE SEQUENCE [LARGE SCALE GENOMIC DNA]</scope>
    <source>
        <strain evidence="3 4">ID2601S</strain>
    </source>
</reference>
<dbReference type="EMBL" id="JABENB010000001">
    <property type="protein sequence ID" value="NNG37999.1"/>
    <property type="molecule type" value="Genomic_DNA"/>
</dbReference>